<feature type="compositionally biased region" description="Polar residues" evidence="1">
    <location>
        <begin position="12"/>
        <end position="22"/>
    </location>
</feature>
<feature type="compositionally biased region" description="Basic and acidic residues" evidence="1">
    <location>
        <begin position="120"/>
        <end position="136"/>
    </location>
</feature>
<dbReference type="PANTHER" id="PTHR35132">
    <property type="entry name" value="SERINE/ARGININE REPETITIVE MATRIX-LIKE PROTEIN"/>
    <property type="match status" value="1"/>
</dbReference>
<accession>A0AAN7PSX0</accession>
<feature type="compositionally biased region" description="Polar residues" evidence="1">
    <location>
        <begin position="183"/>
        <end position="192"/>
    </location>
</feature>
<comment type="caution">
    <text evidence="2">The sequence shown here is derived from an EMBL/GenBank/DDBJ whole genome shotgun (WGS) entry which is preliminary data.</text>
</comment>
<evidence type="ECO:0000256" key="1">
    <source>
        <dbReference type="SAM" id="MobiDB-lite"/>
    </source>
</evidence>
<feature type="region of interest" description="Disordered" evidence="1">
    <location>
        <begin position="1"/>
        <end position="22"/>
    </location>
</feature>
<feature type="region of interest" description="Disordered" evidence="1">
    <location>
        <begin position="66"/>
        <end position="212"/>
    </location>
</feature>
<evidence type="ECO:0000313" key="2">
    <source>
        <dbReference type="EMBL" id="KAK4753286.1"/>
    </source>
</evidence>
<feature type="compositionally biased region" description="Gly residues" evidence="1">
    <location>
        <begin position="257"/>
        <end position="271"/>
    </location>
</feature>
<feature type="region of interest" description="Disordered" evidence="1">
    <location>
        <begin position="254"/>
        <end position="274"/>
    </location>
</feature>
<feature type="compositionally biased region" description="Basic and acidic residues" evidence="1">
    <location>
        <begin position="89"/>
        <end position="104"/>
    </location>
</feature>
<name>A0AAN7PSX0_9MYRT</name>
<feature type="compositionally biased region" description="Low complexity" evidence="1">
    <location>
        <begin position="158"/>
        <end position="173"/>
    </location>
</feature>
<sequence>MEGPTRLPQALSPCSSGRSRLSIDSNSPEFEFWRLQDSSFPQPDLLSADELFSGGILLPLSHLSLPQIDRHPDTEPPSRPDLEPPSAEPSREEDKRSEEARVVAEADPPTVSKRWRGIFRKQEKKREEGKDRAEKKKEKRGQGGSGSPELNINIWPFSRSRSAGTGGSRPRTSVAAARKVSSAPCSRSNSAGESKFRKWPSSPSRGGVHLGRSSPVWQVKRTSLGGIKSSDLSQRSTASNEDTADIVAPRWNRAAGSGFGRRGGRTGGGAGTTKTRVLNLNVPMCMGYRQHLSCKGGDSNAIAVSSSIGSGSGGGGAAPALTVGGGNGNLFNLRSLFTRKVH</sequence>
<gene>
    <name evidence="2" type="ORF">SAY87_022084</name>
</gene>
<dbReference type="Proteomes" id="UP001345219">
    <property type="component" value="Chromosome 16"/>
</dbReference>
<dbReference type="PANTHER" id="PTHR35132:SF1">
    <property type="entry name" value="SERINE_ARGININE REPETITIVE MATRIX-LIKE PROTEIN"/>
    <property type="match status" value="1"/>
</dbReference>
<dbReference type="EMBL" id="JAXIOK010000016">
    <property type="protein sequence ID" value="KAK4753286.1"/>
    <property type="molecule type" value="Genomic_DNA"/>
</dbReference>
<organism evidence="2 3">
    <name type="scientific">Trapa incisa</name>
    <dbReference type="NCBI Taxonomy" id="236973"/>
    <lineage>
        <taxon>Eukaryota</taxon>
        <taxon>Viridiplantae</taxon>
        <taxon>Streptophyta</taxon>
        <taxon>Embryophyta</taxon>
        <taxon>Tracheophyta</taxon>
        <taxon>Spermatophyta</taxon>
        <taxon>Magnoliopsida</taxon>
        <taxon>eudicotyledons</taxon>
        <taxon>Gunneridae</taxon>
        <taxon>Pentapetalae</taxon>
        <taxon>rosids</taxon>
        <taxon>malvids</taxon>
        <taxon>Myrtales</taxon>
        <taxon>Lythraceae</taxon>
        <taxon>Trapa</taxon>
    </lineage>
</organism>
<proteinExistence type="predicted"/>
<protein>
    <submittedName>
        <fullName evidence="2">Uncharacterized protein</fullName>
    </submittedName>
</protein>
<reference evidence="2 3" key="1">
    <citation type="journal article" date="2023" name="Hortic Res">
        <title>Pangenome of water caltrop reveals structural variations and asymmetric subgenome divergence after allopolyploidization.</title>
        <authorList>
            <person name="Zhang X."/>
            <person name="Chen Y."/>
            <person name="Wang L."/>
            <person name="Yuan Y."/>
            <person name="Fang M."/>
            <person name="Shi L."/>
            <person name="Lu R."/>
            <person name="Comes H.P."/>
            <person name="Ma Y."/>
            <person name="Chen Y."/>
            <person name="Huang G."/>
            <person name="Zhou Y."/>
            <person name="Zheng Z."/>
            <person name="Qiu Y."/>
        </authorList>
    </citation>
    <scope>NUCLEOTIDE SEQUENCE [LARGE SCALE GENOMIC DNA]</scope>
    <source>
        <tissue evidence="2">Roots</tissue>
    </source>
</reference>
<keyword evidence="3" id="KW-1185">Reference proteome</keyword>
<evidence type="ECO:0000313" key="3">
    <source>
        <dbReference type="Proteomes" id="UP001345219"/>
    </source>
</evidence>
<feature type="compositionally biased region" description="Basic and acidic residues" evidence="1">
    <location>
        <begin position="68"/>
        <end position="82"/>
    </location>
</feature>
<dbReference type="AlphaFoldDB" id="A0AAN7PSX0"/>